<evidence type="ECO:0000259" key="14">
    <source>
        <dbReference type="PROSITE" id="PS50880"/>
    </source>
</evidence>
<dbReference type="CDD" id="cd03364">
    <property type="entry name" value="TOPRIM_DnaG_primases"/>
    <property type="match status" value="1"/>
</dbReference>
<dbReference type="HAMAP" id="MF_00974">
    <property type="entry name" value="DNA_primase_DnaG"/>
    <property type="match status" value="1"/>
</dbReference>
<gene>
    <name evidence="12 15" type="primary">dnaG</name>
    <name evidence="15" type="ORF">ACFSUF_10035</name>
</gene>
<proteinExistence type="inferred from homology"/>
<feature type="zinc finger region" description="CHC2-type" evidence="12">
    <location>
        <begin position="41"/>
        <end position="65"/>
    </location>
</feature>
<dbReference type="PIRSF" id="PIRSF002811">
    <property type="entry name" value="DnaG"/>
    <property type="match status" value="1"/>
</dbReference>
<dbReference type="InterPro" id="IPR006171">
    <property type="entry name" value="TOPRIM_dom"/>
</dbReference>
<keyword evidence="3 12" id="KW-0808">Transferase</keyword>
<keyword evidence="5 12" id="KW-0235">DNA replication</keyword>
<comment type="cofactor">
    <cofactor evidence="12 13">
        <name>Zn(2+)</name>
        <dbReference type="ChEBI" id="CHEBI:29105"/>
    </cofactor>
    <text evidence="12 13">Binds 1 zinc ion per monomer.</text>
</comment>
<dbReference type="Pfam" id="PF01807">
    <property type="entry name" value="Zn_ribbon_DnaG"/>
    <property type="match status" value="1"/>
</dbReference>
<reference evidence="16" key="1">
    <citation type="journal article" date="2019" name="Int. J. Syst. Evol. Microbiol.">
        <title>The Global Catalogue of Microorganisms (GCM) 10K type strain sequencing project: providing services to taxonomists for standard genome sequencing and annotation.</title>
        <authorList>
            <consortium name="The Broad Institute Genomics Platform"/>
            <consortium name="The Broad Institute Genome Sequencing Center for Infectious Disease"/>
            <person name="Wu L."/>
            <person name="Ma J."/>
        </authorList>
    </citation>
    <scope>NUCLEOTIDE SEQUENCE [LARGE SCALE GENOMIC DNA]</scope>
    <source>
        <strain evidence="16">KCTC 3950</strain>
    </source>
</reference>
<accession>A0ABW5PCU8</accession>
<evidence type="ECO:0000256" key="9">
    <source>
        <dbReference type="ARBA" id="ARBA00022842"/>
    </source>
</evidence>
<evidence type="ECO:0000256" key="11">
    <source>
        <dbReference type="ARBA" id="ARBA00023163"/>
    </source>
</evidence>
<evidence type="ECO:0000256" key="1">
    <source>
        <dbReference type="ARBA" id="ARBA00022478"/>
    </source>
</evidence>
<dbReference type="InterPro" id="IPR037068">
    <property type="entry name" value="DNA_primase_core_N_sf"/>
</dbReference>
<sequence>MSNGSIPDEVIEAVLKHHDIVDTVGKYVHLTRNGKYMKGLCPFHSEKTPSFTVTPDKQIFKCYGCGAGGNSIGFMMQIEGYSFPEAVRVMVEEAELPVQWEDAQSEPTEKQRERQVLLDAYEFAARMYHFLLKNTEHGKQAMAYLKGRGFTDKLIDHFQIGYAPPQWDTLARQLDKREFSMPLMKQGGLLLSRDDGRYYDLFRDRIMFPIWDARGKVIAFGGRILGEGQPKYLNSSESSLFHKGRTLYNFHHVRPLLRKTRHLVLFEGYVDVIKAWDAGVSNGVASMGTSLTEENAFMMRKNADLITICYDGDDAGRNAAYKNMNLLEKAGCEVKVALIPDRMDPDEYIQAHGEERFLREIMNEAVPALKFKLIYLRRNHILIEETGRIKYIQEALKLLAVISSPMEREHYLKELAEEFNQSLDTLKQELNLIRQEQQKLAPQGDNLDNPWNNVMNEKPVKVKAPSLMPAYHNAERRLLAMMIHDSEVADYVQQRLGDQFNVEAHAALAAYLYAYYAQGKEPDPSKYMSTLQDDQLERAASGILMLEFDPSPDFQVIDDYIKEVQKFPQQAAIQRLKEEMHRAERAGDILKAAQIGIEIITLERQHKTLQQ</sequence>
<dbReference type="Gene3D" id="3.40.1360.10">
    <property type="match status" value="1"/>
</dbReference>
<dbReference type="InterPro" id="IPR036185">
    <property type="entry name" value="DNA_heli_DnaB-like_N_sf"/>
</dbReference>
<evidence type="ECO:0000313" key="16">
    <source>
        <dbReference type="Proteomes" id="UP001597541"/>
    </source>
</evidence>
<dbReference type="SUPFAM" id="SSF48024">
    <property type="entry name" value="N-terminal domain of DnaB helicase"/>
    <property type="match status" value="1"/>
</dbReference>
<evidence type="ECO:0000256" key="13">
    <source>
        <dbReference type="PIRNR" id="PIRNR002811"/>
    </source>
</evidence>
<feature type="domain" description="Toprim" evidence="14">
    <location>
        <begin position="261"/>
        <end position="342"/>
    </location>
</feature>
<dbReference type="InterPro" id="IPR006295">
    <property type="entry name" value="DNA_primase_DnaG"/>
</dbReference>
<keyword evidence="4 12" id="KW-0548">Nucleotidyltransferase</keyword>
<dbReference type="InterPro" id="IPR013264">
    <property type="entry name" value="DNAG_N"/>
</dbReference>
<dbReference type="InterPro" id="IPR019475">
    <property type="entry name" value="DNA_primase_DnaB-bd"/>
</dbReference>
<dbReference type="Pfam" id="PF13155">
    <property type="entry name" value="Toprim_2"/>
    <property type="match status" value="1"/>
</dbReference>
<dbReference type="Gene3D" id="3.90.580.10">
    <property type="entry name" value="Zinc finger, CHC2-type domain"/>
    <property type="match status" value="1"/>
</dbReference>
<dbReference type="SMART" id="SM00493">
    <property type="entry name" value="TOPRIM"/>
    <property type="match status" value="1"/>
</dbReference>
<evidence type="ECO:0000256" key="5">
    <source>
        <dbReference type="ARBA" id="ARBA00022705"/>
    </source>
</evidence>
<dbReference type="Proteomes" id="UP001597541">
    <property type="component" value="Unassembled WGS sequence"/>
</dbReference>
<evidence type="ECO:0000256" key="12">
    <source>
        <dbReference type="HAMAP-Rule" id="MF_00974"/>
    </source>
</evidence>
<evidence type="ECO:0000256" key="10">
    <source>
        <dbReference type="ARBA" id="ARBA00023125"/>
    </source>
</evidence>
<keyword evidence="10 12" id="KW-0238">DNA-binding</keyword>
<evidence type="ECO:0000313" key="15">
    <source>
        <dbReference type="EMBL" id="MFD2612760.1"/>
    </source>
</evidence>
<dbReference type="RefSeq" id="WP_377602543.1">
    <property type="nucleotide sequence ID" value="NZ_JBHUME010000007.1"/>
</dbReference>
<dbReference type="EMBL" id="JBHUME010000007">
    <property type="protein sequence ID" value="MFD2612760.1"/>
    <property type="molecule type" value="Genomic_DNA"/>
</dbReference>
<evidence type="ECO:0000256" key="8">
    <source>
        <dbReference type="ARBA" id="ARBA00022833"/>
    </source>
</evidence>
<dbReference type="Gene3D" id="1.10.860.10">
    <property type="entry name" value="DNAb Helicase, Chain A"/>
    <property type="match status" value="1"/>
</dbReference>
<dbReference type="PROSITE" id="PS50880">
    <property type="entry name" value="TOPRIM"/>
    <property type="match status" value="1"/>
</dbReference>
<dbReference type="Pfam" id="PF10410">
    <property type="entry name" value="DnaB_bind"/>
    <property type="match status" value="1"/>
</dbReference>
<dbReference type="NCBIfam" id="TIGR01391">
    <property type="entry name" value="dnaG"/>
    <property type="match status" value="1"/>
</dbReference>
<protein>
    <recommendedName>
        <fullName evidence="12 13">DNA primase</fullName>
        <ecNumber evidence="12">2.7.7.101</ecNumber>
    </recommendedName>
</protein>
<dbReference type="PANTHER" id="PTHR30313:SF2">
    <property type="entry name" value="DNA PRIMASE"/>
    <property type="match status" value="1"/>
</dbReference>
<evidence type="ECO:0000256" key="4">
    <source>
        <dbReference type="ARBA" id="ARBA00022695"/>
    </source>
</evidence>
<dbReference type="SMART" id="SM00400">
    <property type="entry name" value="ZnF_CHCC"/>
    <property type="match status" value="1"/>
</dbReference>
<dbReference type="InterPro" id="IPR030846">
    <property type="entry name" value="DnaG_bac"/>
</dbReference>
<evidence type="ECO:0000256" key="2">
    <source>
        <dbReference type="ARBA" id="ARBA00022515"/>
    </source>
</evidence>
<keyword evidence="11 12" id="KW-0804">Transcription</keyword>
<dbReference type="SUPFAM" id="SSF56731">
    <property type="entry name" value="DNA primase core"/>
    <property type="match status" value="1"/>
</dbReference>
<evidence type="ECO:0000256" key="7">
    <source>
        <dbReference type="ARBA" id="ARBA00022771"/>
    </source>
</evidence>
<comment type="subunit">
    <text evidence="12">Monomer. Interacts with DnaB.</text>
</comment>
<comment type="similarity">
    <text evidence="12 13">Belongs to the DnaG primase family.</text>
</comment>
<organism evidence="15 16">
    <name type="scientific">Paenibacillus gansuensis</name>
    <dbReference type="NCBI Taxonomy" id="306542"/>
    <lineage>
        <taxon>Bacteria</taxon>
        <taxon>Bacillati</taxon>
        <taxon>Bacillota</taxon>
        <taxon>Bacilli</taxon>
        <taxon>Bacillales</taxon>
        <taxon>Paenibacillaceae</taxon>
        <taxon>Paenibacillus</taxon>
    </lineage>
</organism>
<dbReference type="EC" id="2.7.7.101" evidence="12"/>
<dbReference type="SUPFAM" id="SSF57783">
    <property type="entry name" value="Zinc beta-ribbon"/>
    <property type="match status" value="1"/>
</dbReference>
<dbReference type="PANTHER" id="PTHR30313">
    <property type="entry name" value="DNA PRIMASE"/>
    <property type="match status" value="1"/>
</dbReference>
<comment type="domain">
    <text evidence="12">Contains an N-terminal zinc-binding domain, a central core domain that contains the primase activity, and a C-terminal DnaB-binding domain.</text>
</comment>
<keyword evidence="7 12" id="KW-0863">Zinc-finger</keyword>
<dbReference type="InterPro" id="IPR034151">
    <property type="entry name" value="TOPRIM_DnaG_bac"/>
</dbReference>
<keyword evidence="2 12" id="KW-0639">Primosome</keyword>
<comment type="caution">
    <text evidence="15">The sequence shown here is derived from an EMBL/GenBank/DDBJ whole genome shotgun (WGS) entry which is preliminary data.</text>
</comment>
<comment type="function">
    <text evidence="12 13">RNA polymerase that catalyzes the synthesis of short RNA molecules used as primers for DNA polymerase during DNA replication.</text>
</comment>
<dbReference type="InterPro" id="IPR002694">
    <property type="entry name" value="Znf_CHC2"/>
</dbReference>
<dbReference type="InterPro" id="IPR016136">
    <property type="entry name" value="DNA_helicase_N/primase_C"/>
</dbReference>
<dbReference type="InterPro" id="IPR050219">
    <property type="entry name" value="DnaG_primase"/>
</dbReference>
<name>A0ABW5PCU8_9BACL</name>
<keyword evidence="9" id="KW-0460">Magnesium</keyword>
<keyword evidence="8 12" id="KW-0862">Zinc</keyword>
<keyword evidence="1 12" id="KW-0240">DNA-directed RNA polymerase</keyword>
<keyword evidence="6 12" id="KW-0479">Metal-binding</keyword>
<keyword evidence="16" id="KW-1185">Reference proteome</keyword>
<comment type="catalytic activity">
    <reaction evidence="12">
        <text>ssDNA + n NTP = ssDNA/pppN(pN)n-1 hybrid + (n-1) diphosphate.</text>
        <dbReference type="EC" id="2.7.7.101"/>
    </reaction>
</comment>
<dbReference type="InterPro" id="IPR036977">
    <property type="entry name" value="DNA_primase_Znf_CHC2"/>
</dbReference>
<evidence type="ECO:0000256" key="6">
    <source>
        <dbReference type="ARBA" id="ARBA00022723"/>
    </source>
</evidence>
<dbReference type="Pfam" id="PF08275">
    <property type="entry name" value="DNAG_N"/>
    <property type="match status" value="1"/>
</dbReference>
<dbReference type="Gene3D" id="3.90.980.10">
    <property type="entry name" value="DNA primase, catalytic core, N-terminal domain"/>
    <property type="match status" value="1"/>
</dbReference>
<evidence type="ECO:0000256" key="3">
    <source>
        <dbReference type="ARBA" id="ARBA00022679"/>
    </source>
</evidence>